<dbReference type="GO" id="GO:0005881">
    <property type="term" value="C:cytoplasmic microtubule"/>
    <property type="evidence" value="ECO:0007669"/>
    <property type="project" value="TreeGrafter"/>
</dbReference>
<dbReference type="GO" id="GO:0007052">
    <property type="term" value="P:mitotic spindle organization"/>
    <property type="evidence" value="ECO:0007669"/>
    <property type="project" value="TreeGrafter"/>
</dbReference>
<dbReference type="SUPFAM" id="SSF52540">
    <property type="entry name" value="P-loop containing nucleoside triphosphate hydrolases"/>
    <property type="match status" value="1"/>
</dbReference>
<dbReference type="GO" id="GO:0007018">
    <property type="term" value="P:microtubule-based movement"/>
    <property type="evidence" value="ECO:0007669"/>
    <property type="project" value="InterPro"/>
</dbReference>
<protein>
    <submittedName>
        <fullName evidence="1">Uncharacterized protein</fullName>
    </submittedName>
</protein>
<dbReference type="AlphaFoldDB" id="A0AAV0B4E2"/>
<dbReference type="GO" id="GO:0051959">
    <property type="term" value="F:dynein light intermediate chain binding"/>
    <property type="evidence" value="ECO:0007669"/>
    <property type="project" value="InterPro"/>
</dbReference>
<dbReference type="InterPro" id="IPR027417">
    <property type="entry name" value="P-loop_NTPase"/>
</dbReference>
<gene>
    <name evidence="1" type="ORF">PPACK8108_LOCUS11878</name>
</gene>
<comment type="caution">
    <text evidence="1">The sequence shown here is derived from an EMBL/GenBank/DDBJ whole genome shotgun (WGS) entry which is preliminary data.</text>
</comment>
<dbReference type="GO" id="GO:0005868">
    <property type="term" value="C:cytoplasmic dynein complex"/>
    <property type="evidence" value="ECO:0007669"/>
    <property type="project" value="TreeGrafter"/>
</dbReference>
<dbReference type="EMBL" id="CALTRL010002792">
    <property type="protein sequence ID" value="CAH7676783.1"/>
    <property type="molecule type" value="Genomic_DNA"/>
</dbReference>
<sequence length="110" mass="12354">MMVGPSATGKTEAWKILLAALGRLEGSEGVSYVIDPKAISENSLYNTLDPTTWEWNNGLFTNILQKVIDNVRGQDTKQHWITFYGDVDPKWVENLNRCCSALFLLNCFIG</sequence>
<accession>A0AAV0B4E2</accession>
<dbReference type="GO" id="GO:0045505">
    <property type="term" value="F:dynein intermediate chain binding"/>
    <property type="evidence" value="ECO:0007669"/>
    <property type="project" value="InterPro"/>
</dbReference>
<dbReference type="GO" id="GO:0007097">
    <property type="term" value="P:nuclear migration"/>
    <property type="evidence" value="ECO:0007669"/>
    <property type="project" value="TreeGrafter"/>
</dbReference>
<dbReference type="Gene3D" id="3.40.50.300">
    <property type="entry name" value="P-loop containing nucleotide triphosphate hydrolases"/>
    <property type="match status" value="1"/>
</dbReference>
<name>A0AAV0B4E2_PHAPC</name>
<evidence type="ECO:0000313" key="2">
    <source>
        <dbReference type="Proteomes" id="UP001153365"/>
    </source>
</evidence>
<reference evidence="1" key="1">
    <citation type="submission" date="2022-06" db="EMBL/GenBank/DDBJ databases">
        <authorList>
            <consortium name="SYNGENTA / RWTH Aachen University"/>
        </authorList>
    </citation>
    <scope>NUCLEOTIDE SEQUENCE</scope>
</reference>
<dbReference type="Proteomes" id="UP001153365">
    <property type="component" value="Unassembled WGS sequence"/>
</dbReference>
<dbReference type="PANTHER" id="PTHR10676">
    <property type="entry name" value="DYNEIN HEAVY CHAIN FAMILY PROTEIN"/>
    <property type="match status" value="1"/>
</dbReference>
<proteinExistence type="predicted"/>
<dbReference type="GO" id="GO:0005938">
    <property type="term" value="C:cell cortex"/>
    <property type="evidence" value="ECO:0007669"/>
    <property type="project" value="TreeGrafter"/>
</dbReference>
<dbReference type="PANTHER" id="PTHR10676:SF314">
    <property type="entry name" value="CYTOPLASMIC DYNEIN 1 HEAVY CHAIN 1"/>
    <property type="match status" value="1"/>
</dbReference>
<keyword evidence="2" id="KW-1185">Reference proteome</keyword>
<dbReference type="InterPro" id="IPR026983">
    <property type="entry name" value="DHC"/>
</dbReference>
<evidence type="ECO:0000313" key="1">
    <source>
        <dbReference type="EMBL" id="CAH7676783.1"/>
    </source>
</evidence>
<dbReference type="GO" id="GO:0031122">
    <property type="term" value="P:cytoplasmic microtubule organization"/>
    <property type="evidence" value="ECO:0007669"/>
    <property type="project" value="TreeGrafter"/>
</dbReference>
<organism evidence="1 2">
    <name type="scientific">Phakopsora pachyrhizi</name>
    <name type="common">Asian soybean rust disease fungus</name>
    <dbReference type="NCBI Taxonomy" id="170000"/>
    <lineage>
        <taxon>Eukaryota</taxon>
        <taxon>Fungi</taxon>
        <taxon>Dikarya</taxon>
        <taxon>Basidiomycota</taxon>
        <taxon>Pucciniomycotina</taxon>
        <taxon>Pucciniomycetes</taxon>
        <taxon>Pucciniales</taxon>
        <taxon>Phakopsoraceae</taxon>
        <taxon>Phakopsora</taxon>
    </lineage>
</organism>
<dbReference type="GO" id="GO:0008569">
    <property type="term" value="F:minus-end-directed microtubule motor activity"/>
    <property type="evidence" value="ECO:0007669"/>
    <property type="project" value="TreeGrafter"/>
</dbReference>